<feature type="region of interest" description="Disordered" evidence="6">
    <location>
        <begin position="157"/>
        <end position="233"/>
    </location>
</feature>
<name>A0AAD4II63_9PLEO</name>
<feature type="transmembrane region" description="Helical" evidence="7">
    <location>
        <begin position="361"/>
        <end position="382"/>
    </location>
</feature>
<feature type="compositionally biased region" description="Acidic residues" evidence="6">
    <location>
        <begin position="194"/>
        <end position="203"/>
    </location>
</feature>
<feature type="transmembrane region" description="Helical" evidence="7">
    <location>
        <begin position="332"/>
        <end position="349"/>
    </location>
</feature>
<dbReference type="EMBL" id="JAANER010000001">
    <property type="protein sequence ID" value="KAG9195326.1"/>
    <property type="molecule type" value="Genomic_DNA"/>
</dbReference>
<dbReference type="Gene3D" id="1.20.1250.20">
    <property type="entry name" value="MFS general substrate transporter like domains"/>
    <property type="match status" value="2"/>
</dbReference>
<feature type="compositionally biased region" description="Low complexity" evidence="6">
    <location>
        <begin position="15"/>
        <end position="24"/>
    </location>
</feature>
<proteinExistence type="predicted"/>
<feature type="region of interest" description="Disordered" evidence="6">
    <location>
        <begin position="15"/>
        <end position="37"/>
    </location>
</feature>
<comment type="subcellular location">
    <subcellularLocation>
        <location evidence="1">Membrane</location>
        <topology evidence="1">Multi-pass membrane protein</topology>
    </subcellularLocation>
</comment>
<dbReference type="AlphaFoldDB" id="A0AAD4II63"/>
<evidence type="ECO:0000256" key="3">
    <source>
        <dbReference type="ARBA" id="ARBA00022692"/>
    </source>
</evidence>
<dbReference type="GO" id="GO:0016020">
    <property type="term" value="C:membrane"/>
    <property type="evidence" value="ECO:0007669"/>
    <property type="project" value="UniProtKB-SubCell"/>
</dbReference>
<keyword evidence="5 7" id="KW-0472">Membrane</keyword>
<feature type="transmembrane region" description="Helical" evidence="7">
    <location>
        <begin position="461"/>
        <end position="483"/>
    </location>
</feature>
<feature type="transmembrane region" description="Helical" evidence="7">
    <location>
        <begin position="394"/>
        <end position="416"/>
    </location>
</feature>
<evidence type="ECO:0000313" key="8">
    <source>
        <dbReference type="EMBL" id="KAG9195326.1"/>
    </source>
</evidence>
<sequence length="599" mass="66154">MAGLMGFPAHGFRSNRSYSDSYSSDSDHSRRHTRDQRRMVAEYQRQAYMQRLHSQQSSPGGMGGFQPPFSNRSRPSPLMGGHPQFGFPSSLGMNMSGGGLGGMGGMGYGMGMGSATGLGMGPGMGPGMGRGGGIGCSNRLPFLSDLRVGYGQSSPFGLGQSYRSHPMSASRHRQNDQPSWPQARRTSFSTSLFDNDEDDESDYDASATCSHPRRRRGGFGQLGQSPHGTRHRPSWLHSHNDCYEEYDNEDAEDDESDFEEYYQDLKLHGLQYNDCLAVLFPFYIAAEIPSNIMMKRTRPSIWLTFIMFFWSLAMICQGFVKNYSGLMATRAFLGVFEGGLFPGVNYYISQWYVRGECGFRMALFFSAATLAGAFSGVLARGIAEMSGVGGKAAWAWIFILEGLLSIIVSMTAYWCIYDYPSAARFLTSKERTEVERRLQQDHGHLSNDFDMKYVYQAITDWKIYIFMLICMAGFCPIYSFALFLPTIIKNMGFTANEAQLMSVPPYVCACFFTITASWYADRVKKRGIFLMGFQIVAIAGFAMLAATGRPSVQYAGTVLAAIGIYPQIPLGMAWNSGNIGGSLKRGTGIAMQVMGGNLS</sequence>
<comment type="caution">
    <text evidence="8">The sequence shown here is derived from an EMBL/GenBank/DDBJ whole genome shotgun (WGS) entry which is preliminary data.</text>
</comment>
<feature type="transmembrane region" description="Helical" evidence="7">
    <location>
        <begin position="301"/>
        <end position="320"/>
    </location>
</feature>
<protein>
    <recommendedName>
        <fullName evidence="10">Major facilitator superfamily (MFS) profile domain-containing protein</fullName>
    </recommendedName>
</protein>
<evidence type="ECO:0000256" key="5">
    <source>
        <dbReference type="ARBA" id="ARBA00023136"/>
    </source>
</evidence>
<dbReference type="InterPro" id="IPR036259">
    <property type="entry name" value="MFS_trans_sf"/>
</dbReference>
<gene>
    <name evidence="8" type="ORF">G6011_00447</name>
</gene>
<keyword evidence="4 7" id="KW-1133">Transmembrane helix</keyword>
<evidence type="ECO:0000256" key="6">
    <source>
        <dbReference type="SAM" id="MobiDB-lite"/>
    </source>
</evidence>
<dbReference type="SUPFAM" id="SSF103473">
    <property type="entry name" value="MFS general substrate transporter"/>
    <property type="match status" value="1"/>
</dbReference>
<keyword evidence="3 7" id="KW-0812">Transmembrane</keyword>
<evidence type="ECO:0000256" key="1">
    <source>
        <dbReference type="ARBA" id="ARBA00004141"/>
    </source>
</evidence>
<keyword evidence="9" id="KW-1185">Reference proteome</keyword>
<feature type="transmembrane region" description="Helical" evidence="7">
    <location>
        <begin position="503"/>
        <end position="520"/>
    </location>
</feature>
<dbReference type="GO" id="GO:0022857">
    <property type="term" value="F:transmembrane transporter activity"/>
    <property type="evidence" value="ECO:0007669"/>
    <property type="project" value="InterPro"/>
</dbReference>
<feature type="compositionally biased region" description="Polar residues" evidence="6">
    <location>
        <begin position="176"/>
        <end position="193"/>
    </location>
</feature>
<organism evidence="8 9">
    <name type="scientific">Alternaria panax</name>
    <dbReference type="NCBI Taxonomy" id="48097"/>
    <lineage>
        <taxon>Eukaryota</taxon>
        <taxon>Fungi</taxon>
        <taxon>Dikarya</taxon>
        <taxon>Ascomycota</taxon>
        <taxon>Pezizomycotina</taxon>
        <taxon>Dothideomycetes</taxon>
        <taxon>Pleosporomycetidae</taxon>
        <taxon>Pleosporales</taxon>
        <taxon>Pleosporineae</taxon>
        <taxon>Pleosporaceae</taxon>
        <taxon>Alternaria</taxon>
        <taxon>Alternaria sect. Panax</taxon>
    </lineage>
</organism>
<evidence type="ECO:0000313" key="9">
    <source>
        <dbReference type="Proteomes" id="UP001199106"/>
    </source>
</evidence>
<dbReference type="PANTHER" id="PTHR43791:SF57">
    <property type="entry name" value="MAJOR FACILITATOR SUPERFAMILY (MFS) PROFILE DOMAIN-CONTAINING PROTEIN"/>
    <property type="match status" value="1"/>
</dbReference>
<evidence type="ECO:0000256" key="7">
    <source>
        <dbReference type="SAM" id="Phobius"/>
    </source>
</evidence>
<accession>A0AAD4II63</accession>
<dbReference type="InterPro" id="IPR011701">
    <property type="entry name" value="MFS"/>
</dbReference>
<dbReference type="Pfam" id="PF07690">
    <property type="entry name" value="MFS_1"/>
    <property type="match status" value="1"/>
</dbReference>
<evidence type="ECO:0000256" key="2">
    <source>
        <dbReference type="ARBA" id="ARBA00022448"/>
    </source>
</evidence>
<reference evidence="8" key="1">
    <citation type="submission" date="2021-07" db="EMBL/GenBank/DDBJ databases">
        <title>Genome Resource of American Ginseng Black Spot Pathogen Alternaria panax.</title>
        <authorList>
            <person name="Qiu C."/>
            <person name="Wang W."/>
            <person name="Liu Z."/>
        </authorList>
    </citation>
    <scope>NUCLEOTIDE SEQUENCE</scope>
    <source>
        <strain evidence="8">BNCC115425</strain>
    </source>
</reference>
<evidence type="ECO:0008006" key="10">
    <source>
        <dbReference type="Google" id="ProtNLM"/>
    </source>
</evidence>
<keyword evidence="2" id="KW-0813">Transport</keyword>
<feature type="transmembrane region" description="Helical" evidence="7">
    <location>
        <begin position="527"/>
        <end position="546"/>
    </location>
</feature>
<feature type="transmembrane region" description="Helical" evidence="7">
    <location>
        <begin position="552"/>
        <end position="574"/>
    </location>
</feature>
<dbReference type="Proteomes" id="UP001199106">
    <property type="component" value="Unassembled WGS sequence"/>
</dbReference>
<dbReference type="PANTHER" id="PTHR43791">
    <property type="entry name" value="PERMEASE-RELATED"/>
    <property type="match status" value="1"/>
</dbReference>
<evidence type="ECO:0000256" key="4">
    <source>
        <dbReference type="ARBA" id="ARBA00022989"/>
    </source>
</evidence>